<feature type="region of interest" description="Disordered" evidence="1">
    <location>
        <begin position="161"/>
        <end position="204"/>
    </location>
</feature>
<keyword evidence="3" id="KW-1185">Reference proteome</keyword>
<name>A0A9N7YQ63_PLEPL</name>
<feature type="compositionally biased region" description="Gly residues" evidence="1">
    <location>
        <begin position="168"/>
        <end position="185"/>
    </location>
</feature>
<comment type="caution">
    <text evidence="2">The sequence shown here is derived from an EMBL/GenBank/DDBJ whole genome shotgun (WGS) entry which is preliminary data.</text>
</comment>
<feature type="compositionally biased region" description="Basic residues" evidence="1">
    <location>
        <begin position="93"/>
        <end position="104"/>
    </location>
</feature>
<sequence>MTPSCVPSHWHKSKLFATNCSKSLPTASCLLWQAPLGDCENSGGVSSCVTPRLDEDTWEGVRFTTWGLGISSRNVPECWQRFVSPLGFARCRRERKTTKPRSRGGRGMNKREGVGLENPAELGEHVSNTFLQHDGIFSQLVQLRSGDSVVVVSVPLEERDPPCSIEPVGGGGGGGGGGGEGGGGSAVMYRHPPSLSRYQAAHGQ</sequence>
<feature type="region of interest" description="Disordered" evidence="1">
    <location>
        <begin position="93"/>
        <end position="118"/>
    </location>
</feature>
<protein>
    <submittedName>
        <fullName evidence="2">Uncharacterized protein</fullName>
    </submittedName>
</protein>
<dbReference type="AlphaFoldDB" id="A0A9N7YQ63"/>
<evidence type="ECO:0000313" key="2">
    <source>
        <dbReference type="EMBL" id="CAB1433381.1"/>
    </source>
</evidence>
<gene>
    <name evidence="2" type="ORF">PLEPLA_LOCUS21471</name>
</gene>
<dbReference type="Proteomes" id="UP001153269">
    <property type="component" value="Unassembled WGS sequence"/>
</dbReference>
<accession>A0A9N7YQ63</accession>
<dbReference type="EMBL" id="CADEAL010001557">
    <property type="protein sequence ID" value="CAB1433381.1"/>
    <property type="molecule type" value="Genomic_DNA"/>
</dbReference>
<proteinExistence type="predicted"/>
<evidence type="ECO:0000256" key="1">
    <source>
        <dbReference type="SAM" id="MobiDB-lite"/>
    </source>
</evidence>
<organism evidence="2 3">
    <name type="scientific">Pleuronectes platessa</name>
    <name type="common">European plaice</name>
    <dbReference type="NCBI Taxonomy" id="8262"/>
    <lineage>
        <taxon>Eukaryota</taxon>
        <taxon>Metazoa</taxon>
        <taxon>Chordata</taxon>
        <taxon>Craniata</taxon>
        <taxon>Vertebrata</taxon>
        <taxon>Euteleostomi</taxon>
        <taxon>Actinopterygii</taxon>
        <taxon>Neopterygii</taxon>
        <taxon>Teleostei</taxon>
        <taxon>Neoteleostei</taxon>
        <taxon>Acanthomorphata</taxon>
        <taxon>Carangaria</taxon>
        <taxon>Pleuronectiformes</taxon>
        <taxon>Pleuronectoidei</taxon>
        <taxon>Pleuronectidae</taxon>
        <taxon>Pleuronectes</taxon>
    </lineage>
</organism>
<evidence type="ECO:0000313" key="3">
    <source>
        <dbReference type="Proteomes" id="UP001153269"/>
    </source>
</evidence>
<reference evidence="2" key="1">
    <citation type="submission" date="2020-03" db="EMBL/GenBank/DDBJ databases">
        <authorList>
            <person name="Weist P."/>
        </authorList>
    </citation>
    <scope>NUCLEOTIDE SEQUENCE</scope>
</reference>